<organism evidence="1">
    <name type="scientific">Cnaphalocrocis medinalis granulovirus</name>
    <dbReference type="NCBI Taxonomy" id="1750712"/>
    <lineage>
        <taxon>Viruses</taxon>
        <taxon>Viruses incertae sedis</taxon>
        <taxon>Naldaviricetes</taxon>
        <taxon>Lefavirales</taxon>
        <taxon>Baculoviridae</taxon>
        <taxon>Betabaculovirus</taxon>
        <taxon>Betabaculovirus cnamedinalis</taxon>
    </lineage>
</organism>
<dbReference type="KEGG" id="vg:26855100"/>
<evidence type="ECO:0000313" key="1">
    <source>
        <dbReference type="EMBL" id="ALN42014.1"/>
    </source>
</evidence>
<dbReference type="EMBL" id="KP658210">
    <property type="protein sequence ID" value="ALN42014.1"/>
    <property type="molecule type" value="Genomic_DNA"/>
</dbReference>
<sequence length="159" mass="18657">MTLNLYTYKPLNNTLCNDDMLDKFNFHIQGKLESLQDDTKSKFACFLELKREQNSLLKKLNKDLLHHNNGNYYANHVLLDVLNMYKEYVEMFADEESAFDLEIVALCKDTVFVLFELFNNVNNIVVFVKSYANQHNILTKLLNELKMKHLVTIIKTVDV</sequence>
<reference evidence="2" key="3">
    <citation type="submission" date="2016-01" db="EMBL/GenBank/DDBJ databases">
        <authorList>
            <person name="McClelland M."/>
            <person name="Jain A."/>
            <person name="Saraogi P."/>
            <person name="Mendelson R."/>
            <person name="Westerman R."/>
            <person name="SanMiguel P."/>
            <person name="Csonka L."/>
        </authorList>
    </citation>
    <scope>NUCLEOTIDE SEQUENCE</scope>
    <source>
        <strain evidence="2">Enping</strain>
    </source>
</reference>
<evidence type="ECO:0000313" key="3">
    <source>
        <dbReference type="Proteomes" id="UP000202719"/>
    </source>
</evidence>
<accession>A0A109P616</accession>
<dbReference type="Proteomes" id="UP000202719">
    <property type="component" value="Segment"/>
</dbReference>
<dbReference type="InterPro" id="IPR007773">
    <property type="entry name" value="AcMNPV_P18"/>
</dbReference>
<dbReference type="OrthoDB" id="11558at10239"/>
<name>A0A109P616_9BBAC</name>
<protein>
    <submittedName>
        <fullName evidence="1">p18</fullName>
    </submittedName>
</protein>
<keyword evidence="3" id="KW-1185">Reference proteome</keyword>
<reference evidence="1" key="2">
    <citation type="journal article" date="2016" name="PLoS ONE">
        <title>Genome of Cnaphalocrocis medinalis Granulovirus, the First Crambidae-Infecting Betabaculovirus Isolated from Rice Leaffolder to Sequenced.</title>
        <authorList>
            <person name="Han G."/>
            <person name="Xu J."/>
            <person name="Liu Q."/>
            <person name="Li C."/>
            <person name="Xu H."/>
            <person name="Lu Z."/>
        </authorList>
    </citation>
    <scope>NUCLEOTIDE SEQUENCE</scope>
</reference>
<reference evidence="2 3" key="1">
    <citation type="journal article" date="2015" name="Virol. Sin.">
        <title>Genome sequencing and analysis of a granulovirus isolated from the Asiatic rice leafroller, Cnaphalocrocis medinalis.</title>
        <authorList>
            <person name="Zhang S."/>
            <person name="Zhu Z."/>
            <person name="Sun S."/>
            <person name="Chen Q."/>
            <person name="Deng F."/>
            <person name="Yang K."/>
        </authorList>
    </citation>
    <scope>NUCLEOTIDE SEQUENCE [LARGE SCALE GENOMIC DNA]</scope>
    <source>
        <strain evidence="2 3">Enping</strain>
    </source>
</reference>
<dbReference type="Pfam" id="PF05081">
    <property type="entry name" value="AcMNPV_P18"/>
    <property type="match status" value="1"/>
</dbReference>
<evidence type="ECO:0000313" key="2">
    <source>
        <dbReference type="EMBL" id="AMF83826.1"/>
    </source>
</evidence>
<dbReference type="RefSeq" id="YP_009229993.1">
    <property type="nucleotide sequence ID" value="NC_029304.2"/>
</dbReference>
<dbReference type="EMBL" id="KU593505">
    <property type="protein sequence ID" value="AMF83826.1"/>
    <property type="molecule type" value="Genomic_DNA"/>
</dbReference>
<proteinExistence type="predicted"/>
<dbReference type="GeneID" id="26855100"/>